<dbReference type="PANTHER" id="PTHR40661:SF3">
    <property type="entry name" value="FELS-1 PROPHAGE TRANSCRIPTIONAL REGULATOR"/>
    <property type="match status" value="1"/>
</dbReference>
<dbReference type="Pfam" id="PF01381">
    <property type="entry name" value="HTH_3"/>
    <property type="match status" value="1"/>
</dbReference>
<dbReference type="SMART" id="SM00530">
    <property type="entry name" value="HTH_XRE"/>
    <property type="match status" value="1"/>
</dbReference>
<gene>
    <name evidence="5" type="ORF">NM948_12385</name>
</gene>
<dbReference type="Gene3D" id="1.10.260.40">
    <property type="entry name" value="lambda repressor-like DNA-binding domains"/>
    <property type="match status" value="1"/>
</dbReference>
<evidence type="ECO:0000313" key="5">
    <source>
        <dbReference type="EMBL" id="MDA5624322.1"/>
    </source>
</evidence>
<protein>
    <submittedName>
        <fullName evidence="5">Helix-turn-helix domain-containing protein</fullName>
    </submittedName>
</protein>
<feature type="domain" description="HTH cro/C1-type" evidence="4">
    <location>
        <begin position="26"/>
        <end position="81"/>
    </location>
</feature>
<keyword evidence="3" id="KW-0804">Transcription</keyword>
<dbReference type="EMBL" id="JANJHC010000053">
    <property type="protein sequence ID" value="MDA5624322.1"/>
    <property type="molecule type" value="Genomic_DNA"/>
</dbReference>
<dbReference type="GO" id="GO:0003677">
    <property type="term" value="F:DNA binding"/>
    <property type="evidence" value="ECO:0007669"/>
    <property type="project" value="UniProtKB-KW"/>
</dbReference>
<organism evidence="5 6">
    <name type="scientific">Pasteurella multocida</name>
    <dbReference type="NCBI Taxonomy" id="747"/>
    <lineage>
        <taxon>Bacteria</taxon>
        <taxon>Pseudomonadati</taxon>
        <taxon>Pseudomonadota</taxon>
        <taxon>Gammaproteobacteria</taxon>
        <taxon>Pasteurellales</taxon>
        <taxon>Pasteurellaceae</taxon>
        <taxon>Pasteurella</taxon>
    </lineage>
</organism>
<dbReference type="Proteomes" id="UP001145481">
    <property type="component" value="Unassembled WGS sequence"/>
</dbReference>
<dbReference type="AlphaFoldDB" id="A0A9X3US36"/>
<dbReference type="InterPro" id="IPR036286">
    <property type="entry name" value="LexA/Signal_pep-like_sf"/>
</dbReference>
<evidence type="ECO:0000256" key="1">
    <source>
        <dbReference type="ARBA" id="ARBA00023015"/>
    </source>
</evidence>
<keyword evidence="2" id="KW-0238">DNA-binding</keyword>
<dbReference type="InterPro" id="IPR015927">
    <property type="entry name" value="Peptidase_S24_S26A/B/C"/>
</dbReference>
<dbReference type="PROSITE" id="PS50943">
    <property type="entry name" value="HTH_CROC1"/>
    <property type="match status" value="1"/>
</dbReference>
<dbReference type="Gene3D" id="2.10.109.10">
    <property type="entry name" value="Umud Fragment, subunit A"/>
    <property type="match status" value="1"/>
</dbReference>
<dbReference type="Pfam" id="PF00717">
    <property type="entry name" value="Peptidase_S24"/>
    <property type="match status" value="1"/>
</dbReference>
<comment type="caution">
    <text evidence="5">The sequence shown here is derived from an EMBL/GenBank/DDBJ whole genome shotgun (WGS) entry which is preliminary data.</text>
</comment>
<dbReference type="SUPFAM" id="SSF47413">
    <property type="entry name" value="lambda repressor-like DNA-binding domains"/>
    <property type="match status" value="1"/>
</dbReference>
<dbReference type="CDD" id="cd00093">
    <property type="entry name" value="HTH_XRE"/>
    <property type="match status" value="1"/>
</dbReference>
<sequence>MSEQQKNKKRELTQEQKEECLRLNAIYELRKADLKLTQAKVSEELGVNQSAVSHYLNGTNALNVNSASKFAKLLNITVDKFSPRLAEEIKQMADTLDPEKMDLEEAIKAIDKKAVKVPLLDIYAAASHSGIINKDYPEVIREISIDKDQVSQLLGRRVIDGIKLINVPTDSMTPTINKGDVAFIDITCVDYVGEGVYIFTDEDGALFIKRLQKVPNAGYKILSDNKDYLPLDFTQEQLSRCKIMGKFIKALPLKMIDL</sequence>
<reference evidence="5" key="1">
    <citation type="submission" date="2022-07" db="EMBL/GenBank/DDBJ databases">
        <title>Genome-based characterization of novel serogroup A variants of Pasteurella multocida.</title>
        <authorList>
            <person name="Prajapati A."/>
            <person name="Yogisharadhya R."/>
            <person name="Mohanty N."/>
            <person name="Chanda M."/>
            <person name="Mendem S.K."/>
            <person name="Siddaramappa S."/>
            <person name="Shivachandra S.B."/>
        </authorList>
    </citation>
    <scope>NUCLEOTIDE SEQUENCE</scope>
    <source>
        <strain evidence="5">NIVEDIPm19</strain>
    </source>
</reference>
<proteinExistence type="predicted"/>
<dbReference type="InterPro" id="IPR001387">
    <property type="entry name" value="Cro/C1-type_HTH"/>
</dbReference>
<dbReference type="CDD" id="cd06462">
    <property type="entry name" value="Peptidase_S24_S26"/>
    <property type="match status" value="1"/>
</dbReference>
<evidence type="ECO:0000256" key="2">
    <source>
        <dbReference type="ARBA" id="ARBA00023125"/>
    </source>
</evidence>
<dbReference type="RefSeq" id="WP_071523582.1">
    <property type="nucleotide sequence ID" value="NZ_JACDXE010000026.1"/>
</dbReference>
<keyword evidence="1" id="KW-0805">Transcription regulation</keyword>
<accession>A0A9X3US36</accession>
<dbReference type="PANTHER" id="PTHR40661">
    <property type="match status" value="1"/>
</dbReference>
<evidence type="ECO:0000259" key="4">
    <source>
        <dbReference type="PROSITE" id="PS50943"/>
    </source>
</evidence>
<evidence type="ECO:0000313" key="6">
    <source>
        <dbReference type="Proteomes" id="UP001145481"/>
    </source>
</evidence>
<dbReference type="InterPro" id="IPR010982">
    <property type="entry name" value="Lambda_DNA-bd_dom_sf"/>
</dbReference>
<dbReference type="SUPFAM" id="SSF51306">
    <property type="entry name" value="LexA/Signal peptidase"/>
    <property type="match status" value="1"/>
</dbReference>
<evidence type="ECO:0000256" key="3">
    <source>
        <dbReference type="ARBA" id="ARBA00023163"/>
    </source>
</evidence>
<name>A0A9X3US36_PASMD</name>